<evidence type="ECO:0000313" key="8">
    <source>
        <dbReference type="Proteomes" id="UP000034894"/>
    </source>
</evidence>
<accession>A0A0G1FLS8</accession>
<dbReference type="GO" id="GO:0030170">
    <property type="term" value="F:pyridoxal phosphate binding"/>
    <property type="evidence" value="ECO:0007669"/>
    <property type="project" value="InterPro"/>
</dbReference>
<dbReference type="FunFam" id="3.40.640.10:FF:000009">
    <property type="entry name" value="Cystathionine gamma-synthase homolog"/>
    <property type="match status" value="1"/>
</dbReference>
<dbReference type="PANTHER" id="PTHR11808:SF15">
    <property type="entry name" value="CYSTATHIONINE GAMMA-LYASE"/>
    <property type="match status" value="1"/>
</dbReference>
<dbReference type="PIRSF" id="PIRSF001434">
    <property type="entry name" value="CGS"/>
    <property type="match status" value="1"/>
</dbReference>
<dbReference type="CDD" id="cd00614">
    <property type="entry name" value="CGS_like"/>
    <property type="match status" value="1"/>
</dbReference>
<dbReference type="AlphaFoldDB" id="A0A0G1FLS8"/>
<dbReference type="InterPro" id="IPR015422">
    <property type="entry name" value="PyrdxlP-dep_Trfase_small"/>
</dbReference>
<dbReference type="GO" id="GO:0005737">
    <property type="term" value="C:cytoplasm"/>
    <property type="evidence" value="ECO:0007669"/>
    <property type="project" value="TreeGrafter"/>
</dbReference>
<organism evidence="7 8">
    <name type="scientific">Candidatus Gottesmanbacteria bacterium GW2011_GWA2_43_14</name>
    <dbReference type="NCBI Taxonomy" id="1618443"/>
    <lineage>
        <taxon>Bacteria</taxon>
        <taxon>Candidatus Gottesmaniibacteriota</taxon>
    </lineage>
</organism>
<feature type="region of interest" description="Disordered" evidence="6">
    <location>
        <begin position="1"/>
        <end position="20"/>
    </location>
</feature>
<keyword evidence="7" id="KW-0456">Lyase</keyword>
<dbReference type="GO" id="GO:0019343">
    <property type="term" value="P:cysteine biosynthetic process via cystathionine"/>
    <property type="evidence" value="ECO:0007669"/>
    <property type="project" value="TreeGrafter"/>
</dbReference>
<dbReference type="SUPFAM" id="SSF53383">
    <property type="entry name" value="PLP-dependent transferases"/>
    <property type="match status" value="1"/>
</dbReference>
<name>A0A0G1FLS8_9BACT</name>
<dbReference type="PANTHER" id="PTHR11808">
    <property type="entry name" value="TRANS-SULFURATION ENZYME FAMILY MEMBER"/>
    <property type="match status" value="1"/>
</dbReference>
<comment type="caution">
    <text evidence="7">The sequence shown here is derived from an EMBL/GenBank/DDBJ whole genome shotgun (WGS) entry which is preliminary data.</text>
</comment>
<evidence type="ECO:0000256" key="4">
    <source>
        <dbReference type="PIRSR" id="PIRSR001434-2"/>
    </source>
</evidence>
<evidence type="ECO:0000313" key="7">
    <source>
        <dbReference type="EMBL" id="KKS95996.1"/>
    </source>
</evidence>
<dbReference type="STRING" id="1618443.UV73_C0012G0024"/>
<evidence type="ECO:0000256" key="5">
    <source>
        <dbReference type="RuleBase" id="RU362118"/>
    </source>
</evidence>
<keyword evidence="3 4" id="KW-0663">Pyridoxal phosphate</keyword>
<comment type="cofactor">
    <cofactor evidence="1 5">
        <name>pyridoxal 5'-phosphate</name>
        <dbReference type="ChEBI" id="CHEBI:597326"/>
    </cofactor>
</comment>
<gene>
    <name evidence="7" type="ORF">UV73_C0012G0024</name>
</gene>
<dbReference type="EMBL" id="LCFP01000012">
    <property type="protein sequence ID" value="KKS95996.1"/>
    <property type="molecule type" value="Genomic_DNA"/>
</dbReference>
<evidence type="ECO:0000256" key="6">
    <source>
        <dbReference type="SAM" id="MobiDB-lite"/>
    </source>
</evidence>
<evidence type="ECO:0000256" key="3">
    <source>
        <dbReference type="ARBA" id="ARBA00022898"/>
    </source>
</evidence>
<dbReference type="Proteomes" id="UP000034894">
    <property type="component" value="Unassembled WGS sequence"/>
</dbReference>
<feature type="modified residue" description="N6-(pyridoxal phosphate)lysine" evidence="4">
    <location>
        <position position="199"/>
    </location>
</feature>
<dbReference type="Gene3D" id="3.40.640.10">
    <property type="entry name" value="Type I PLP-dependent aspartate aminotransferase-like (Major domain)"/>
    <property type="match status" value="1"/>
</dbReference>
<protein>
    <submittedName>
        <fullName evidence="7">Cystathionine gamma-lyase</fullName>
        <ecNumber evidence="7">4.4.1.1</ecNumber>
    </submittedName>
</protein>
<proteinExistence type="inferred from homology"/>
<dbReference type="InterPro" id="IPR015424">
    <property type="entry name" value="PyrdxlP-dep_Trfase"/>
</dbReference>
<dbReference type="EC" id="4.4.1.1" evidence="7"/>
<dbReference type="GO" id="GO:0004123">
    <property type="term" value="F:cystathionine gamma-lyase activity"/>
    <property type="evidence" value="ECO:0007669"/>
    <property type="project" value="UniProtKB-ARBA"/>
</dbReference>
<evidence type="ECO:0000256" key="1">
    <source>
        <dbReference type="ARBA" id="ARBA00001933"/>
    </source>
</evidence>
<evidence type="ECO:0000256" key="2">
    <source>
        <dbReference type="ARBA" id="ARBA00009077"/>
    </source>
</evidence>
<dbReference type="InterPro" id="IPR000277">
    <property type="entry name" value="Cys/Met-Metab_PyrdxlP-dep_enz"/>
</dbReference>
<reference evidence="7 8" key="1">
    <citation type="journal article" date="2015" name="Nature">
        <title>rRNA introns, odd ribosomes, and small enigmatic genomes across a large radiation of phyla.</title>
        <authorList>
            <person name="Brown C.T."/>
            <person name="Hug L.A."/>
            <person name="Thomas B.C."/>
            <person name="Sharon I."/>
            <person name="Castelle C.J."/>
            <person name="Singh A."/>
            <person name="Wilkins M.J."/>
            <person name="Williams K.H."/>
            <person name="Banfield J.F."/>
        </authorList>
    </citation>
    <scope>NUCLEOTIDE SEQUENCE [LARGE SCALE GENOMIC DNA]</scope>
</reference>
<dbReference type="FunFam" id="3.90.1150.10:FF:000008">
    <property type="entry name" value="Cystathionine gamma-synthase"/>
    <property type="match status" value="1"/>
</dbReference>
<dbReference type="Gene3D" id="3.90.1150.10">
    <property type="entry name" value="Aspartate Aminotransferase, domain 1"/>
    <property type="match status" value="1"/>
</dbReference>
<dbReference type="InterPro" id="IPR015421">
    <property type="entry name" value="PyrdxlP-dep_Trfase_major"/>
</dbReference>
<dbReference type="GO" id="GO:0019346">
    <property type="term" value="P:transsulfuration"/>
    <property type="evidence" value="ECO:0007669"/>
    <property type="project" value="InterPro"/>
</dbReference>
<dbReference type="Pfam" id="PF01053">
    <property type="entry name" value="Cys_Met_Meta_PP"/>
    <property type="match status" value="1"/>
</dbReference>
<sequence length="384" mass="41808">MKFATKAIHTGNEPNLKEGGSGDVVVPIHLSTTFARAKVDRPTAGYEYSRSGNPTREALEKNLAALENGKYAFAFSSGLAAMTNILLLLKQGDHLLSIDDVYGGSRRLFTKVFGDFGLEFTFADFCQGKEILPHLTKNTKVIWIESPTNPLLKIIDIASVAETARAKGILTVVDNTFASPYFQKPLDLGADIVIHSMTKYIGGHSDCVAGGVVVRDEQLSVRLKFLQNAVGAILSPFDSYQILKGIKTLSLRMKRHEENALKIVDFLSRQPKVKKIYYPGLSTHPNYDIAKKQMTGASGMLSFELDTDLALSVKFLESLKIIAVAESLGVVESLIEHPASMTHASIPAEDRAKIGLSDTLIRLSVGIEDADDLIADITQALEGI</sequence>
<dbReference type="PATRIC" id="fig|1618443.3.peg.1350"/>
<comment type="similarity">
    <text evidence="2 5">Belongs to the trans-sulfuration enzymes family.</text>
</comment>